<dbReference type="InterPro" id="IPR001036">
    <property type="entry name" value="Acrflvin-R"/>
</dbReference>
<protein>
    <submittedName>
        <fullName evidence="2">Acriflavin resistance protein</fullName>
    </submittedName>
</protein>
<dbReference type="SUPFAM" id="SSF82693">
    <property type="entry name" value="Multidrug efflux transporter AcrB pore domain, PN1, PN2, PC1 and PC2 subdomains"/>
    <property type="match status" value="3"/>
</dbReference>
<reference evidence="2 3" key="1">
    <citation type="journal article" date="2009" name="Appl. Environ. Microbiol.">
        <title>Community genomic and proteomic analyses of chemoautotrophic iron-oxidizing "Leptospirillum rubarum" (Group II) and "Leptospirillum ferrodiazotrophum" (Group III) bacteria in acid mine drainage biofilms.</title>
        <authorList>
            <person name="Goltsman D.S."/>
            <person name="Denef V.J."/>
            <person name="Singer S.W."/>
            <person name="VerBerkmoes N.C."/>
            <person name="Lefsrud M."/>
            <person name="Mueller R.S."/>
            <person name="Dick G.J."/>
            <person name="Sun C.L."/>
            <person name="Wheeler K.E."/>
            <person name="Zemla A."/>
            <person name="Baker B.J."/>
            <person name="Hauser L."/>
            <person name="Land M."/>
            <person name="Shah M.B."/>
            <person name="Thelen M.P."/>
            <person name="Hettich R.L."/>
            <person name="Banfield J.F."/>
        </authorList>
    </citation>
    <scope>NUCLEOTIDE SEQUENCE [LARGE SCALE GENOMIC DNA]</scope>
</reference>
<dbReference type="SUPFAM" id="SSF82866">
    <property type="entry name" value="Multidrug efflux transporter AcrB transmembrane domain"/>
    <property type="match status" value="2"/>
</dbReference>
<feature type="transmembrane region" description="Helical" evidence="1">
    <location>
        <begin position="908"/>
        <end position="930"/>
    </location>
</feature>
<dbReference type="Gene3D" id="3.30.70.1320">
    <property type="entry name" value="Multidrug efflux transporter AcrB pore domain like"/>
    <property type="match status" value="1"/>
</dbReference>
<evidence type="ECO:0000313" key="3">
    <source>
        <dbReference type="Proteomes" id="UP000009374"/>
    </source>
</evidence>
<dbReference type="AlphaFoldDB" id="C6HZJ3"/>
<feature type="transmembrane region" description="Helical" evidence="1">
    <location>
        <begin position="365"/>
        <end position="385"/>
    </location>
</feature>
<feature type="transmembrane region" description="Helical" evidence="1">
    <location>
        <begin position="437"/>
        <end position="458"/>
    </location>
</feature>
<organism evidence="2 3">
    <name type="scientific">Leptospirillum ferrodiazotrophum</name>
    <dbReference type="NCBI Taxonomy" id="412449"/>
    <lineage>
        <taxon>Bacteria</taxon>
        <taxon>Pseudomonadati</taxon>
        <taxon>Nitrospirota</taxon>
        <taxon>Nitrospiria</taxon>
        <taxon>Nitrospirales</taxon>
        <taxon>Nitrospiraceae</taxon>
        <taxon>Leptospirillum</taxon>
    </lineage>
</organism>
<sequence length="1071" mass="117322">MWLTRIALKNPIAVFMASLLLVLVGSQSISKLPIDLFPNLAVPVLIVGTLYPGASPVDVERSVTYPLEKTLATIDDVSHIQSQSRMGVSSIQVWFNWGKDLNGGLVQAVQKISQIQNQLPPGIQQPFILKFDIANIPVVSLTVSDPKMNQIQLYDLAYNTIEPQLEQLPNVSQATVNGGKVRQININVDPRELFARNLSMIQVVNAINLANLILPSGDIKIGSKDYNLFTNTQISHDLVDVLRNVPVSTQAAPDGRTVPIFVKDVARVEDSAETQTNVVRVNGENAVYLAVNKQPGSNTVAVVDAVRKAIPHLRGIPPGVHLDTFFDQSTYIRQSIKGLYHESVQGAVLAVIVILLFLGSLRATFIIGVAIPLSALVALIFLYFTHETLNIFTFGGLALGIGRLVDDSIVELENIYRHFSIREESRPVALLTAAREVAMPILASTITTVIVFFPIVFMQGIARLLFTPMALTITFALFASFFVSRTVTPLLCYRFLKGGGTSQDAEMGGGIRRFFSAVEQAYENLLVYSLRHRKKVYVSLALLFFLTLPLLKGIGTEFFPAPDESQFTINIQEPPGTRIEITTQTAKEIEDLVRKTLPPGEIRLIASNIGLRSTAGRGTNGAASVFTSNTGPDTGFVQVNLVDPEKRSENSDQAMERVRKAVAGRFPGVGIYFMPGGLIERIINFGYQGIINLEVYGYDLKTGEDLAYRLARGMEKIPGVGDIQVLPNDFHYPSYNVKIDRVKARLLGLSVSDIASTVLWSFVGNENNPSIYTDPKTGNEYNIVVQFDRPFRHSLEDLENVFLTTPSGSPVLLRNIATIEKGTSPNEIDRKYMTRLITITANPVNRPLGAIAKDLQKMVANTPLPDGFSITMAGQIAEQKGTFLSLGLALLSSLFLVYMVLSIQFRSFLDPFIIMFTVPLGLTGVIWMFFLTGTNFSSIAFMGVIVTGGIAVSNGVLLVDYTNRLIREKGKDLESAVVLGGKTRLRPVLMTSIATITGLLPMAIGLEVGSSNSMPLARAVIGGLSFSTVFTLVLIPLVYASLHTWRNRRKKNGTAFPTPEEWESVVPAKND</sequence>
<feature type="transmembrane region" description="Helical" evidence="1">
    <location>
        <begin position="883"/>
        <end position="901"/>
    </location>
</feature>
<dbReference type="PANTHER" id="PTHR32063">
    <property type="match status" value="1"/>
</dbReference>
<keyword evidence="3" id="KW-1185">Reference proteome</keyword>
<feature type="transmembrane region" description="Helical" evidence="1">
    <location>
        <begin position="464"/>
        <end position="484"/>
    </location>
</feature>
<dbReference type="Proteomes" id="UP000009374">
    <property type="component" value="Unassembled WGS sequence"/>
</dbReference>
<dbReference type="Gene3D" id="3.30.70.1430">
    <property type="entry name" value="Multidrug efflux transporter AcrB pore domain"/>
    <property type="match status" value="2"/>
</dbReference>
<dbReference type="PANTHER" id="PTHR32063:SF8">
    <property type="entry name" value="CATION EFFLUX PROTEIN"/>
    <property type="match status" value="1"/>
</dbReference>
<dbReference type="Gene3D" id="1.20.1640.10">
    <property type="entry name" value="Multidrug efflux transporter AcrB transmembrane domain"/>
    <property type="match status" value="2"/>
</dbReference>
<feature type="transmembrane region" description="Helical" evidence="1">
    <location>
        <begin position="536"/>
        <end position="555"/>
    </location>
</feature>
<feature type="transmembrane region" description="Helical" evidence="1">
    <location>
        <begin position="936"/>
        <end position="959"/>
    </location>
</feature>
<keyword evidence="1" id="KW-0812">Transmembrane</keyword>
<feature type="transmembrane region" description="Helical" evidence="1">
    <location>
        <begin position="988"/>
        <end position="1008"/>
    </location>
</feature>
<keyword evidence="1" id="KW-0472">Membrane</keyword>
<proteinExistence type="predicted"/>
<dbReference type="SUPFAM" id="SSF82714">
    <property type="entry name" value="Multidrug efflux transporter AcrB TolC docking domain, DN and DC subdomains"/>
    <property type="match status" value="2"/>
</dbReference>
<dbReference type="GO" id="GO:0005886">
    <property type="term" value="C:plasma membrane"/>
    <property type="evidence" value="ECO:0007669"/>
    <property type="project" value="TreeGrafter"/>
</dbReference>
<accession>C6HZJ3</accession>
<feature type="transmembrane region" description="Helical" evidence="1">
    <location>
        <begin position="1020"/>
        <end position="1042"/>
    </location>
</feature>
<evidence type="ECO:0000256" key="1">
    <source>
        <dbReference type="SAM" id="Phobius"/>
    </source>
</evidence>
<dbReference type="GO" id="GO:0042910">
    <property type="term" value="F:xenobiotic transmembrane transporter activity"/>
    <property type="evidence" value="ECO:0007669"/>
    <property type="project" value="TreeGrafter"/>
</dbReference>
<dbReference type="PRINTS" id="PR00702">
    <property type="entry name" value="ACRIFLAVINRP"/>
</dbReference>
<evidence type="ECO:0000313" key="2">
    <source>
        <dbReference type="EMBL" id="EES52015.1"/>
    </source>
</evidence>
<dbReference type="InterPro" id="IPR027463">
    <property type="entry name" value="AcrB_DN_DC_subdom"/>
</dbReference>
<dbReference type="EMBL" id="GG693882">
    <property type="protein sequence ID" value="EES52015.1"/>
    <property type="molecule type" value="Genomic_DNA"/>
</dbReference>
<dbReference type="Gene3D" id="3.30.2090.10">
    <property type="entry name" value="Multidrug efflux transporter AcrB TolC docking domain, DN and DC subdomains"/>
    <property type="match status" value="2"/>
</dbReference>
<gene>
    <name evidence="2" type="ORF">UBAL3_95320052</name>
</gene>
<keyword evidence="1" id="KW-1133">Transmembrane helix</keyword>
<name>C6HZJ3_9BACT</name>
<dbReference type="Gene3D" id="3.30.70.1440">
    <property type="entry name" value="Multidrug efflux transporter AcrB pore domain"/>
    <property type="match status" value="1"/>
</dbReference>
<dbReference type="Pfam" id="PF00873">
    <property type="entry name" value="ACR_tran"/>
    <property type="match status" value="1"/>
</dbReference>